<gene>
    <name evidence="6" type="ORF">PANDA_004402</name>
</gene>
<evidence type="ECO:0000256" key="4">
    <source>
        <dbReference type="ARBA" id="ARBA00023180"/>
    </source>
</evidence>
<dbReference type="GO" id="GO:0005886">
    <property type="term" value="C:plasma membrane"/>
    <property type="evidence" value="ECO:0007669"/>
    <property type="project" value="UniProtKB-SubCell"/>
</dbReference>
<evidence type="ECO:0000259" key="5">
    <source>
        <dbReference type="Pfam" id="PF08758"/>
    </source>
</evidence>
<evidence type="ECO:0000256" key="1">
    <source>
        <dbReference type="ARBA" id="ARBA00004236"/>
    </source>
</evidence>
<dbReference type="AlphaFoldDB" id="D2H3V2"/>
<keyword evidence="2" id="KW-1003">Cell membrane</keyword>
<evidence type="ECO:0000256" key="3">
    <source>
        <dbReference type="ARBA" id="ARBA00022889"/>
    </source>
</evidence>
<keyword evidence="2" id="KW-0472">Membrane</keyword>
<accession>D2H3V2</accession>
<dbReference type="InParanoid" id="D2H3V2"/>
<dbReference type="EMBL" id="GL192473">
    <property type="protein sequence ID" value="EFB28514.1"/>
    <property type="molecule type" value="Genomic_DNA"/>
</dbReference>
<reference evidence="6" key="1">
    <citation type="journal article" date="2010" name="Nature">
        <title>The sequence and de novo assembly of the giant panda genome.</title>
        <authorList>
            <person name="Li R."/>
            <person name="Fan W."/>
            <person name="Tian G."/>
            <person name="Zhu H."/>
            <person name="He L."/>
            <person name="Cai J."/>
            <person name="Huang Q."/>
            <person name="Cai Q."/>
            <person name="Li B."/>
            <person name="Bai Y."/>
            <person name="Zhang Z."/>
            <person name="Zhang Y."/>
            <person name="Wang W."/>
            <person name="Li J."/>
            <person name="Wei F."/>
            <person name="Li H."/>
            <person name="Jian M."/>
            <person name="Li J."/>
            <person name="Zhang Z."/>
            <person name="Nielsen R."/>
            <person name="Li D."/>
            <person name="Gu W."/>
            <person name="Yang Z."/>
            <person name="Xuan Z."/>
            <person name="Ryder O.A."/>
            <person name="Leung F.C."/>
            <person name="Zhou Y."/>
            <person name="Cao J."/>
            <person name="Sun X."/>
            <person name="Fu Y."/>
            <person name="Fang X."/>
            <person name="Guo X."/>
            <person name="Wang B."/>
            <person name="Hou R."/>
            <person name="Shen F."/>
            <person name="Mu B."/>
            <person name="Ni P."/>
            <person name="Lin R."/>
            <person name="Qian W."/>
            <person name="Wang G."/>
            <person name="Yu C."/>
            <person name="Nie W."/>
            <person name="Wang J."/>
            <person name="Wu Z."/>
            <person name="Liang H."/>
            <person name="Min J."/>
            <person name="Wu Q."/>
            <person name="Cheng S."/>
            <person name="Ruan J."/>
            <person name="Wang M."/>
            <person name="Shi Z."/>
            <person name="Wen M."/>
            <person name="Liu B."/>
            <person name="Ren X."/>
            <person name="Zheng H."/>
            <person name="Dong D."/>
            <person name="Cook K."/>
            <person name="Shan G."/>
            <person name="Zhang H."/>
            <person name="Kosiol C."/>
            <person name="Xie X."/>
            <person name="Lu Z."/>
            <person name="Zheng H."/>
            <person name="Li Y."/>
            <person name="Steiner C.C."/>
            <person name="Lam T.T."/>
            <person name="Lin S."/>
            <person name="Zhang Q."/>
            <person name="Li G."/>
            <person name="Tian J."/>
            <person name="Gong T."/>
            <person name="Liu H."/>
            <person name="Zhang D."/>
            <person name="Fang L."/>
            <person name="Ye C."/>
            <person name="Zhang J."/>
            <person name="Hu W."/>
            <person name="Xu A."/>
            <person name="Ren Y."/>
            <person name="Zhang G."/>
            <person name="Bruford M.W."/>
            <person name="Li Q."/>
            <person name="Ma L."/>
            <person name="Guo Y."/>
            <person name="An N."/>
            <person name="Hu Y."/>
            <person name="Zheng Y."/>
            <person name="Shi Y."/>
            <person name="Li Z."/>
            <person name="Liu Q."/>
            <person name="Chen Y."/>
            <person name="Zhao J."/>
            <person name="Qu N."/>
            <person name="Zhao S."/>
            <person name="Tian F."/>
            <person name="Wang X."/>
            <person name="Wang H."/>
            <person name="Xu L."/>
            <person name="Liu X."/>
            <person name="Vinar T."/>
            <person name="Wang Y."/>
            <person name="Lam T.W."/>
            <person name="Yiu S.M."/>
            <person name="Liu S."/>
            <person name="Zhang H."/>
            <person name="Li D."/>
            <person name="Huang Y."/>
            <person name="Wang X."/>
            <person name="Yang G."/>
            <person name="Jiang Z."/>
            <person name="Wang J."/>
            <person name="Qin N."/>
            <person name="Li L."/>
            <person name="Li J."/>
            <person name="Bolund L."/>
            <person name="Kristiansen K."/>
            <person name="Wong G.K."/>
            <person name="Olson M."/>
            <person name="Zhang X."/>
            <person name="Li S."/>
            <person name="Yang H."/>
            <person name="Wang J."/>
            <person name="Wang J."/>
        </authorList>
    </citation>
    <scope>NUCLEOTIDE SEQUENCE [LARGE SCALE GENOMIC DNA]</scope>
</reference>
<protein>
    <recommendedName>
        <fullName evidence="5">Cadherin prodomain domain-containing protein</fullName>
    </recommendedName>
</protein>
<organism evidence="6">
    <name type="scientific">Ailuropoda melanoleuca</name>
    <name type="common">Giant panda</name>
    <dbReference type="NCBI Taxonomy" id="9646"/>
    <lineage>
        <taxon>Eukaryota</taxon>
        <taxon>Metazoa</taxon>
        <taxon>Chordata</taxon>
        <taxon>Craniata</taxon>
        <taxon>Vertebrata</taxon>
        <taxon>Euteleostomi</taxon>
        <taxon>Mammalia</taxon>
        <taxon>Eutheria</taxon>
        <taxon>Laurasiatheria</taxon>
        <taxon>Carnivora</taxon>
        <taxon>Caniformia</taxon>
        <taxon>Ursidae</taxon>
        <taxon>Ailuropoda</taxon>
    </lineage>
</organism>
<evidence type="ECO:0000256" key="2">
    <source>
        <dbReference type="ARBA" id="ARBA00022475"/>
    </source>
</evidence>
<keyword evidence="4" id="KW-0325">Glycoprotein</keyword>
<feature type="domain" description="Cadherin prodomain" evidence="5">
    <location>
        <begin position="15"/>
        <end position="40"/>
    </location>
</feature>
<dbReference type="Pfam" id="PF08758">
    <property type="entry name" value="Cadherin_pro"/>
    <property type="match status" value="1"/>
</dbReference>
<feature type="non-terminal residue" evidence="6">
    <location>
        <position position="40"/>
    </location>
</feature>
<keyword evidence="3" id="KW-0130">Cell adhesion</keyword>
<feature type="non-terminal residue" evidence="6">
    <location>
        <position position="1"/>
    </location>
</feature>
<evidence type="ECO:0000313" key="6">
    <source>
        <dbReference type="EMBL" id="EFB28514.1"/>
    </source>
</evidence>
<name>D2H3V2_AILME</name>
<dbReference type="InterPro" id="IPR014868">
    <property type="entry name" value="Cadherin_pro_dom"/>
</dbReference>
<proteinExistence type="predicted"/>
<sequence>VLQASVDASGEIALCKTGFPEDVYSAVLSQDVHEGQPLLN</sequence>
<comment type="subcellular location">
    <subcellularLocation>
        <location evidence="1">Cell membrane</location>
    </subcellularLocation>
</comment>
<dbReference type="GO" id="GO:0007155">
    <property type="term" value="P:cell adhesion"/>
    <property type="evidence" value="ECO:0007669"/>
    <property type="project" value="UniProtKB-KW"/>
</dbReference>